<dbReference type="Pfam" id="PF14145">
    <property type="entry name" value="YrhK"/>
    <property type="match status" value="1"/>
</dbReference>
<sequence length="100" mass="11667">MDDHDDDSTMRVLRIGNDELLIRRRYETLSIINDIMIALWFTVGSAFFFWESTITAGTWLFLAGSIELIIRPAIRLTRQVHLRRFPSAGQNAYKESDQDF</sequence>
<evidence type="ECO:0000256" key="1">
    <source>
        <dbReference type="SAM" id="Phobius"/>
    </source>
</evidence>
<feature type="domain" description="YrhK" evidence="2">
    <location>
        <begin position="24"/>
        <end position="79"/>
    </location>
</feature>
<accession>A0A426JIL4</accession>
<dbReference type="InterPro" id="IPR025424">
    <property type="entry name" value="YrhK_domain"/>
</dbReference>
<evidence type="ECO:0000259" key="2">
    <source>
        <dbReference type="Pfam" id="PF14145"/>
    </source>
</evidence>
<keyword evidence="1" id="KW-0812">Transmembrane</keyword>
<dbReference type="AlphaFoldDB" id="A0A426JIL4"/>
<reference evidence="3 4" key="1">
    <citation type="submission" date="2018-11" db="EMBL/GenBank/DDBJ databases">
        <title>Saccharopolyspora rhizosphaerae sp. nov., an actinomycete isolated from rhizosphere soil in Thailand.</title>
        <authorList>
            <person name="Intra B."/>
            <person name="Euanorasetr J."/>
            <person name="Take A."/>
            <person name="Inahashi Y."/>
            <person name="Mori M."/>
            <person name="Panbangred W."/>
            <person name="Matsumoto A."/>
        </authorList>
    </citation>
    <scope>NUCLEOTIDE SEQUENCE [LARGE SCALE GENOMIC DNA]</scope>
    <source>
        <strain evidence="3 4">H219</strain>
    </source>
</reference>
<dbReference type="RefSeq" id="WP_125093102.1">
    <property type="nucleotide sequence ID" value="NZ_RSAA01000035.1"/>
</dbReference>
<organism evidence="3 4">
    <name type="scientific">Saccharopolyspora rhizosphaerae</name>
    <dbReference type="NCBI Taxonomy" id="2492662"/>
    <lineage>
        <taxon>Bacteria</taxon>
        <taxon>Bacillati</taxon>
        <taxon>Actinomycetota</taxon>
        <taxon>Actinomycetes</taxon>
        <taxon>Pseudonocardiales</taxon>
        <taxon>Pseudonocardiaceae</taxon>
        <taxon>Saccharopolyspora</taxon>
    </lineage>
</organism>
<keyword evidence="4" id="KW-1185">Reference proteome</keyword>
<keyword evidence="1" id="KW-0472">Membrane</keyword>
<protein>
    <recommendedName>
        <fullName evidence="2">YrhK domain-containing protein</fullName>
    </recommendedName>
</protein>
<keyword evidence="1" id="KW-1133">Transmembrane helix</keyword>
<name>A0A426JIL4_9PSEU</name>
<dbReference type="Proteomes" id="UP000274515">
    <property type="component" value="Unassembled WGS sequence"/>
</dbReference>
<feature type="transmembrane region" description="Helical" evidence="1">
    <location>
        <begin position="56"/>
        <end position="74"/>
    </location>
</feature>
<dbReference type="EMBL" id="RSAA01000035">
    <property type="protein sequence ID" value="RRO13015.1"/>
    <property type="molecule type" value="Genomic_DNA"/>
</dbReference>
<comment type="caution">
    <text evidence="3">The sequence shown here is derived from an EMBL/GenBank/DDBJ whole genome shotgun (WGS) entry which is preliminary data.</text>
</comment>
<evidence type="ECO:0000313" key="4">
    <source>
        <dbReference type="Proteomes" id="UP000274515"/>
    </source>
</evidence>
<dbReference type="OrthoDB" id="5519470at2"/>
<feature type="transmembrane region" description="Helical" evidence="1">
    <location>
        <begin position="31"/>
        <end position="50"/>
    </location>
</feature>
<proteinExistence type="predicted"/>
<evidence type="ECO:0000313" key="3">
    <source>
        <dbReference type="EMBL" id="RRO13015.1"/>
    </source>
</evidence>
<gene>
    <name evidence="3" type="ORF">EIL87_25500</name>
</gene>